<dbReference type="STRING" id="745820.SAMN04488053_102321"/>
<dbReference type="AlphaFoldDB" id="A0A1H0D2J4"/>
<dbReference type="Proteomes" id="UP000198778">
    <property type="component" value="Unassembled WGS sequence"/>
</dbReference>
<evidence type="ECO:0000313" key="1">
    <source>
        <dbReference type="EMBL" id="SDN64349.1"/>
    </source>
</evidence>
<organism evidence="1 2">
    <name type="scientific">Alkalicoccus daliensis</name>
    <dbReference type="NCBI Taxonomy" id="745820"/>
    <lineage>
        <taxon>Bacteria</taxon>
        <taxon>Bacillati</taxon>
        <taxon>Bacillota</taxon>
        <taxon>Bacilli</taxon>
        <taxon>Bacillales</taxon>
        <taxon>Bacillaceae</taxon>
        <taxon>Alkalicoccus</taxon>
    </lineage>
</organism>
<proteinExistence type="predicted"/>
<evidence type="ECO:0000313" key="2">
    <source>
        <dbReference type="Proteomes" id="UP000198778"/>
    </source>
</evidence>
<dbReference type="RefSeq" id="WP_090841670.1">
    <property type="nucleotide sequence ID" value="NZ_FNIL01000002.1"/>
</dbReference>
<dbReference type="OrthoDB" id="9780929at2"/>
<accession>A0A1H0D2J4</accession>
<dbReference type="EMBL" id="FNIL01000002">
    <property type="protein sequence ID" value="SDN64349.1"/>
    <property type="molecule type" value="Genomic_DNA"/>
</dbReference>
<reference evidence="2" key="1">
    <citation type="submission" date="2016-10" db="EMBL/GenBank/DDBJ databases">
        <authorList>
            <person name="Varghese N."/>
            <person name="Submissions S."/>
        </authorList>
    </citation>
    <scope>NUCLEOTIDE SEQUENCE [LARGE SCALE GENOMIC DNA]</scope>
    <source>
        <strain evidence="2">CGMCC 1.10369</strain>
    </source>
</reference>
<keyword evidence="2" id="KW-1185">Reference proteome</keyword>
<gene>
    <name evidence="1" type="ORF">SAMN04488053_102321</name>
</gene>
<name>A0A1H0D2J4_9BACI</name>
<protein>
    <submittedName>
        <fullName evidence="1">Uncharacterized protein</fullName>
    </submittedName>
</protein>
<sequence length="107" mass="12573">MNLHKEKENFREIIESTAGEYNLEEFQVEKDYYVSLLLKRKPGKNTHSSNKGYLLTDSLQRILKQEFFKHDFETNTQEFLSQYVSYNTAAASLRDIIESAILPHKIV</sequence>